<dbReference type="EMBL" id="FZNW01000002">
    <property type="protein sequence ID" value="SNR32123.1"/>
    <property type="molecule type" value="Genomic_DNA"/>
</dbReference>
<dbReference type="AlphaFoldDB" id="A0A238VEM4"/>
<reference evidence="2 3" key="1">
    <citation type="submission" date="2017-06" db="EMBL/GenBank/DDBJ databases">
        <authorList>
            <person name="Kim H.J."/>
            <person name="Triplett B.A."/>
        </authorList>
    </citation>
    <scope>NUCLEOTIDE SEQUENCE [LARGE SCALE GENOMIC DNA]</scope>
    <source>
        <strain evidence="2 3">DSM 45207</strain>
    </source>
</reference>
<feature type="region of interest" description="Disordered" evidence="1">
    <location>
        <begin position="1"/>
        <end position="42"/>
    </location>
</feature>
<name>A0A238VEM4_9PSEU</name>
<keyword evidence="3" id="KW-1185">Reference proteome</keyword>
<sequence>MIEDGDDDHEVDPDDDDAPQAEGPEPDESSEDEGVARDGGFRMPAGFAQSLLPNLDDFLASIVAPLQERMRSLMPDYSALAREALAPMNERLQEQMASIVASVPTFSVPPLDLPALQAPVLNPATQEMFKRISEQHARTVEGLRKSLGPLFDPEALRGLNRALLPPNLKEHADEIRASDVHEFVEQEGIPLYLVPRGRTALRLLRAKDRAGRRRVLGDCYESLLEDCAAVLERADHEAISDELSFALDGLGAMRAGHARSAQAMFTVTLDTLIYRFYPDRKARGVITNRKRGADVPEAIDEMGVREAFVWLPIWNAHEEFWKHKGDKVPRYYSRHASVHGVSSRQFSKRNCIQVLMLVTSLIGYADRVARESG</sequence>
<proteinExistence type="predicted"/>
<organism evidence="2 3">
    <name type="scientific">Haloechinothrix alba</name>
    <dbReference type="NCBI Taxonomy" id="664784"/>
    <lineage>
        <taxon>Bacteria</taxon>
        <taxon>Bacillati</taxon>
        <taxon>Actinomycetota</taxon>
        <taxon>Actinomycetes</taxon>
        <taxon>Pseudonocardiales</taxon>
        <taxon>Pseudonocardiaceae</taxon>
        <taxon>Haloechinothrix</taxon>
    </lineage>
</organism>
<protein>
    <submittedName>
        <fullName evidence="2">Uncharacterized protein</fullName>
    </submittedName>
</protein>
<accession>A0A238VEM4</accession>
<evidence type="ECO:0000313" key="2">
    <source>
        <dbReference type="EMBL" id="SNR32123.1"/>
    </source>
</evidence>
<dbReference type="RefSeq" id="WP_217898441.1">
    <property type="nucleotide sequence ID" value="NZ_FZNW01000002.1"/>
</dbReference>
<evidence type="ECO:0000313" key="3">
    <source>
        <dbReference type="Proteomes" id="UP000198348"/>
    </source>
</evidence>
<feature type="compositionally biased region" description="Acidic residues" evidence="1">
    <location>
        <begin position="1"/>
        <end position="33"/>
    </location>
</feature>
<dbReference type="Proteomes" id="UP000198348">
    <property type="component" value="Unassembled WGS sequence"/>
</dbReference>
<gene>
    <name evidence="2" type="ORF">SAMN06265360_10272</name>
</gene>
<evidence type="ECO:0000256" key="1">
    <source>
        <dbReference type="SAM" id="MobiDB-lite"/>
    </source>
</evidence>